<dbReference type="EMBL" id="UOFL01000255">
    <property type="protein sequence ID" value="VAW82820.1"/>
    <property type="molecule type" value="Genomic_DNA"/>
</dbReference>
<dbReference type="AlphaFoldDB" id="A0A3B0Z1K6"/>
<name>A0A3B0Z1K6_9ZZZZ</name>
<evidence type="ECO:0000256" key="1">
    <source>
        <dbReference type="SAM" id="MobiDB-lite"/>
    </source>
</evidence>
<sequence length="85" mass="9375">MHAHLPEGHEQPAYSKSNPVDSNQHPVNPQGKFVKATVAVSQPLPTMSRVHDVILTRSNGATLHIQQLQRDDMLKLVDQFVGDVA</sequence>
<accession>A0A3B0Z1K6</accession>
<protein>
    <submittedName>
        <fullName evidence="2">Uncharacterized protein</fullName>
    </submittedName>
</protein>
<feature type="region of interest" description="Disordered" evidence="1">
    <location>
        <begin position="1"/>
        <end position="30"/>
    </location>
</feature>
<feature type="compositionally biased region" description="Polar residues" evidence="1">
    <location>
        <begin position="14"/>
        <end position="27"/>
    </location>
</feature>
<reference evidence="2" key="1">
    <citation type="submission" date="2018-06" db="EMBL/GenBank/DDBJ databases">
        <authorList>
            <person name="Zhirakovskaya E."/>
        </authorList>
    </citation>
    <scope>NUCLEOTIDE SEQUENCE</scope>
</reference>
<feature type="compositionally biased region" description="Basic and acidic residues" evidence="1">
    <location>
        <begin position="1"/>
        <end position="10"/>
    </location>
</feature>
<gene>
    <name evidence="2" type="ORF">MNBD_GAMMA12-259</name>
</gene>
<proteinExistence type="predicted"/>
<organism evidence="2">
    <name type="scientific">hydrothermal vent metagenome</name>
    <dbReference type="NCBI Taxonomy" id="652676"/>
    <lineage>
        <taxon>unclassified sequences</taxon>
        <taxon>metagenomes</taxon>
        <taxon>ecological metagenomes</taxon>
    </lineage>
</organism>
<evidence type="ECO:0000313" key="2">
    <source>
        <dbReference type="EMBL" id="VAW82820.1"/>
    </source>
</evidence>